<organism evidence="2 3">
    <name type="scientific">Ceratocystis pirilliformis</name>
    <dbReference type="NCBI Taxonomy" id="259994"/>
    <lineage>
        <taxon>Eukaryota</taxon>
        <taxon>Fungi</taxon>
        <taxon>Dikarya</taxon>
        <taxon>Ascomycota</taxon>
        <taxon>Pezizomycotina</taxon>
        <taxon>Sordariomycetes</taxon>
        <taxon>Hypocreomycetidae</taxon>
        <taxon>Microascales</taxon>
        <taxon>Ceratocystidaceae</taxon>
        <taxon>Ceratocystis</taxon>
    </lineage>
</organism>
<evidence type="ECO:0000313" key="2">
    <source>
        <dbReference type="EMBL" id="KAL1896473.1"/>
    </source>
</evidence>
<evidence type="ECO:0000256" key="1">
    <source>
        <dbReference type="SAM" id="MobiDB-lite"/>
    </source>
</evidence>
<gene>
    <name evidence="2" type="ORF">Cpir12675_002762</name>
</gene>
<feature type="region of interest" description="Disordered" evidence="1">
    <location>
        <begin position="1"/>
        <end position="66"/>
    </location>
</feature>
<dbReference type="EMBL" id="JAWDJO010000057">
    <property type="protein sequence ID" value="KAL1896473.1"/>
    <property type="molecule type" value="Genomic_DNA"/>
</dbReference>
<feature type="compositionally biased region" description="Polar residues" evidence="1">
    <location>
        <begin position="46"/>
        <end position="60"/>
    </location>
</feature>
<proteinExistence type="predicted"/>
<dbReference type="Proteomes" id="UP001583280">
    <property type="component" value="Unassembled WGS sequence"/>
</dbReference>
<sequence>MASSLSTTNYDDSGDGCNGNSGSQRLPHYSNMHQFKDSHGPAASPLRQTHQAPNDTTQYHRTSEDRQADLVAPGIKAVKEKTMLPYCTQACLLGLEQIAIHPENNCALLYNEGQYGAIGRLFKLSINGYGYTFAAKAVESHNVRRLKRETRIYRHLHQQQGIMIPAYLGLVKLLWPYPFMAKFTTLSHLMLMSYIGKALHYGSSLEGGVSNWAVVWNKKL</sequence>
<comment type="caution">
    <text evidence="2">The sequence shown here is derived from an EMBL/GenBank/DDBJ whole genome shotgun (WGS) entry which is preliminary data.</text>
</comment>
<name>A0ABR3Z9G7_9PEZI</name>
<keyword evidence="3" id="KW-1185">Reference proteome</keyword>
<evidence type="ECO:0000313" key="3">
    <source>
        <dbReference type="Proteomes" id="UP001583280"/>
    </source>
</evidence>
<reference evidence="2 3" key="1">
    <citation type="journal article" date="2024" name="IMA Fungus">
        <title>IMA Genome - F19 : A genome assembly and annotation guide to empower mycologists, including annotated draft genome sequences of Ceratocystis pirilliformis, Diaporthe australafricana, Fusarium ophioides, Paecilomyces lecythidis, and Sporothrix stenoceras.</title>
        <authorList>
            <person name="Aylward J."/>
            <person name="Wilson A.M."/>
            <person name="Visagie C.M."/>
            <person name="Spraker J."/>
            <person name="Barnes I."/>
            <person name="Buitendag C."/>
            <person name="Ceriani C."/>
            <person name="Del Mar Angel L."/>
            <person name="du Plessis D."/>
            <person name="Fuchs T."/>
            <person name="Gasser K."/>
            <person name="Kramer D."/>
            <person name="Li W."/>
            <person name="Munsamy K."/>
            <person name="Piso A."/>
            <person name="Price J.L."/>
            <person name="Sonnekus B."/>
            <person name="Thomas C."/>
            <person name="van der Nest A."/>
            <person name="van Dijk A."/>
            <person name="van Heerden A."/>
            <person name="van Vuuren N."/>
            <person name="Yilmaz N."/>
            <person name="Duong T.A."/>
            <person name="van der Merwe N.A."/>
            <person name="Wingfield M.J."/>
            <person name="Wingfield B.D."/>
        </authorList>
    </citation>
    <scope>NUCLEOTIDE SEQUENCE [LARGE SCALE GENOMIC DNA]</scope>
    <source>
        <strain evidence="2 3">CMW 12675</strain>
    </source>
</reference>
<protein>
    <submittedName>
        <fullName evidence="2">Uncharacterized protein</fullName>
    </submittedName>
</protein>
<accession>A0ABR3Z9G7</accession>